<dbReference type="PANTHER" id="PTHR43669:SF3">
    <property type="entry name" value="ALCOHOL DEHYDROGENASE, PUTATIVE (AFU_ORTHOLOGUE AFUA_3G03445)-RELATED"/>
    <property type="match status" value="1"/>
</dbReference>
<organism evidence="3 4">
    <name type="scientific">Bellilinea caldifistulae</name>
    <dbReference type="NCBI Taxonomy" id="360411"/>
    <lineage>
        <taxon>Bacteria</taxon>
        <taxon>Bacillati</taxon>
        <taxon>Chloroflexota</taxon>
        <taxon>Anaerolineae</taxon>
        <taxon>Anaerolineales</taxon>
        <taxon>Anaerolineaceae</taxon>
        <taxon>Bellilinea</taxon>
    </lineage>
</organism>
<dbReference type="CDD" id="cd05233">
    <property type="entry name" value="SDR_c"/>
    <property type="match status" value="1"/>
</dbReference>
<proteinExistence type="inferred from homology"/>
<dbReference type="Proteomes" id="UP000050514">
    <property type="component" value="Unassembled WGS sequence"/>
</dbReference>
<dbReference type="Pfam" id="PF00106">
    <property type="entry name" value="adh_short"/>
    <property type="match status" value="1"/>
</dbReference>
<dbReference type="RefSeq" id="WP_061913048.1">
    <property type="nucleotide sequence ID" value="NZ_DF967971.1"/>
</dbReference>
<name>A0A0P6XNI2_9CHLR</name>
<comment type="caution">
    <text evidence="3">The sequence shown here is derived from an EMBL/GenBank/DDBJ whole genome shotgun (WGS) entry which is preliminary data.</text>
</comment>
<dbReference type="STRING" id="360411.AC812_01305"/>
<keyword evidence="2" id="KW-0560">Oxidoreductase</keyword>
<dbReference type="OrthoDB" id="166577at2"/>
<dbReference type="PANTHER" id="PTHR43669">
    <property type="entry name" value="5-KETO-D-GLUCONATE 5-REDUCTASE"/>
    <property type="match status" value="1"/>
</dbReference>
<evidence type="ECO:0000256" key="2">
    <source>
        <dbReference type="ARBA" id="ARBA00023002"/>
    </source>
</evidence>
<evidence type="ECO:0000256" key="1">
    <source>
        <dbReference type="ARBA" id="ARBA00006484"/>
    </source>
</evidence>
<dbReference type="InterPro" id="IPR036291">
    <property type="entry name" value="NAD(P)-bd_dom_sf"/>
</dbReference>
<accession>A0A0P6XNI2</accession>
<evidence type="ECO:0000313" key="3">
    <source>
        <dbReference type="EMBL" id="KPL78095.1"/>
    </source>
</evidence>
<dbReference type="Gene3D" id="3.40.50.720">
    <property type="entry name" value="NAD(P)-binding Rossmann-like Domain"/>
    <property type="match status" value="1"/>
</dbReference>
<protein>
    <recommendedName>
        <fullName evidence="5">SDR family NAD(P)-dependent oxidoreductase</fullName>
    </recommendedName>
</protein>
<evidence type="ECO:0008006" key="5">
    <source>
        <dbReference type="Google" id="ProtNLM"/>
    </source>
</evidence>
<sequence>MNRKNGSVPPRVALVCGAGRDPGRAIALRLAAAGWQIAAHDLQPLHLEELKQEIEQIGSVCRTYVGDTGKGLAARALIDDVLHDWERLDVLMYCLQAAPSADLLMLDEWDWQRALEINLSAPFLLAQAAVAVMREQKGGGGVFFVTQPQLARSSLPLAAAQAGISGLVEAIASGLLAYNIHSAVFAAAQDNLETIVQQVLRRVETD</sequence>
<dbReference type="GO" id="GO:0016491">
    <property type="term" value="F:oxidoreductase activity"/>
    <property type="evidence" value="ECO:0007669"/>
    <property type="project" value="UniProtKB-KW"/>
</dbReference>
<dbReference type="InterPro" id="IPR002347">
    <property type="entry name" value="SDR_fam"/>
</dbReference>
<evidence type="ECO:0000313" key="4">
    <source>
        <dbReference type="Proteomes" id="UP000050514"/>
    </source>
</evidence>
<dbReference type="EMBL" id="LGHJ01000006">
    <property type="protein sequence ID" value="KPL78095.1"/>
    <property type="molecule type" value="Genomic_DNA"/>
</dbReference>
<keyword evidence="4" id="KW-1185">Reference proteome</keyword>
<reference evidence="3 4" key="1">
    <citation type="submission" date="2015-07" db="EMBL/GenBank/DDBJ databases">
        <title>Draft genome of Bellilinea caldifistulae DSM 17877.</title>
        <authorList>
            <person name="Hemp J."/>
            <person name="Ward L.M."/>
            <person name="Pace L.A."/>
            <person name="Fischer W.W."/>
        </authorList>
    </citation>
    <scope>NUCLEOTIDE SEQUENCE [LARGE SCALE GENOMIC DNA]</scope>
    <source>
        <strain evidence="3 4">GOMI-1</strain>
    </source>
</reference>
<comment type="similarity">
    <text evidence="1">Belongs to the short-chain dehydrogenases/reductases (SDR) family.</text>
</comment>
<dbReference type="AlphaFoldDB" id="A0A0P6XNI2"/>
<gene>
    <name evidence="3" type="ORF">AC812_01305</name>
</gene>
<dbReference type="SUPFAM" id="SSF51735">
    <property type="entry name" value="NAD(P)-binding Rossmann-fold domains"/>
    <property type="match status" value="1"/>
</dbReference>